<proteinExistence type="predicted"/>
<dbReference type="InterPro" id="IPR009389">
    <property type="entry name" value="DUF1045"/>
</dbReference>
<name>A0A2H9TC56_9ZZZZ</name>
<dbReference type="SUPFAM" id="SSF55144">
    <property type="entry name" value="LigT-like"/>
    <property type="match status" value="1"/>
</dbReference>
<sequence length="233" mass="25754">MKFHTKLITHAVLSTVTLSSGICSAAAQEVDYNIFLIPSDNIQQQIKTYNHAIDQTGVTSLGSQGYKSHITLYLTQYSTSQLTTLKQTVATIAEKTSPFPLTLNKISYTAGNWVMLDVQWTPKLQRLADESTMAASPYRAHNKKAPGWIQHYPQKLAAFERYGSPNVFANFEPHFTLLPETPAQQITRVRNALNSLSQQLNGKAVAIGIAQVDNNGQVKTPIAVYHFKASSES</sequence>
<dbReference type="EC" id="3.1.4.-" evidence="1"/>
<dbReference type="GO" id="GO:0016787">
    <property type="term" value="F:hydrolase activity"/>
    <property type="evidence" value="ECO:0007669"/>
    <property type="project" value="UniProtKB-KW"/>
</dbReference>
<keyword evidence="1" id="KW-0378">Hydrolase</keyword>
<accession>A0A2H9TC56</accession>
<comment type="caution">
    <text evidence="1">The sequence shown here is derived from an EMBL/GenBank/DDBJ whole genome shotgun (WGS) entry which is preliminary data.</text>
</comment>
<dbReference type="EMBL" id="NSIT01000005">
    <property type="protein sequence ID" value="PJE80794.1"/>
    <property type="molecule type" value="Genomic_DNA"/>
</dbReference>
<evidence type="ECO:0000313" key="1">
    <source>
        <dbReference type="EMBL" id="PJE80794.1"/>
    </source>
</evidence>
<dbReference type="InterPro" id="IPR009097">
    <property type="entry name" value="Cyclic_Pdiesterase"/>
</dbReference>
<dbReference type="Pfam" id="PF06299">
    <property type="entry name" value="DUF1045"/>
    <property type="match status" value="1"/>
</dbReference>
<reference evidence="1" key="1">
    <citation type="journal article" date="2017" name="Appl. Environ. Microbiol.">
        <title>Molecular characterization of an Endozoicomonas-like organism causing infection in king scallop Pecten maximus L.</title>
        <authorList>
            <person name="Cano I."/>
            <person name="van Aerle R."/>
            <person name="Ross S."/>
            <person name="Verner-Jeffreys D.W."/>
            <person name="Paley R.K."/>
            <person name="Rimmer G."/>
            <person name="Ryder D."/>
            <person name="Hooper P."/>
            <person name="Stone D."/>
            <person name="Feist S.W."/>
        </authorList>
    </citation>
    <scope>NUCLEOTIDE SEQUENCE</scope>
</reference>
<organism evidence="1">
    <name type="scientific">invertebrate metagenome</name>
    <dbReference type="NCBI Taxonomy" id="1711999"/>
    <lineage>
        <taxon>unclassified sequences</taxon>
        <taxon>metagenomes</taxon>
        <taxon>organismal metagenomes</taxon>
    </lineage>
</organism>
<dbReference type="AlphaFoldDB" id="A0A2H9TC56"/>
<dbReference type="Gene3D" id="3.90.1140.10">
    <property type="entry name" value="Cyclic phosphodiesterase"/>
    <property type="match status" value="1"/>
</dbReference>
<gene>
    <name evidence="1" type="primary">thpR</name>
    <name evidence="1" type="ORF">CI610_00219</name>
</gene>
<protein>
    <submittedName>
        <fullName evidence="1">RNA 2',3'-cyclic phosphodiesterase</fullName>
        <ecNumber evidence="1">3.1.4.-</ecNumber>
    </submittedName>
</protein>